<accession>A0A8A1MHN0</accession>
<feature type="region of interest" description="Disordered" evidence="1">
    <location>
        <begin position="163"/>
        <end position="189"/>
    </location>
</feature>
<feature type="region of interest" description="Disordered" evidence="1">
    <location>
        <begin position="202"/>
        <end position="297"/>
    </location>
</feature>
<feature type="compositionally biased region" description="Low complexity" evidence="1">
    <location>
        <begin position="209"/>
        <end position="218"/>
    </location>
</feature>
<reference evidence="2" key="1">
    <citation type="submission" date="2021-01" db="EMBL/GenBank/DDBJ databases">
        <title>Chromosome-level genome assembly of a human fungal pathogen reveals clustering of transcriptionally co-regulated genes.</title>
        <authorList>
            <person name="Voorhies M."/>
            <person name="Cohen S."/>
            <person name="Shea T.P."/>
            <person name="Petrus S."/>
            <person name="Munoz J.F."/>
            <person name="Poplawski S."/>
            <person name="Goldman W.E."/>
            <person name="Michael T."/>
            <person name="Cuomo C.A."/>
            <person name="Sil A."/>
            <person name="Beyhan S."/>
        </authorList>
    </citation>
    <scope>NUCLEOTIDE SEQUENCE</scope>
    <source>
        <strain evidence="2">WU24</strain>
    </source>
</reference>
<protein>
    <submittedName>
        <fullName evidence="2">Uncharacterized protein</fullName>
    </submittedName>
</protein>
<evidence type="ECO:0000256" key="1">
    <source>
        <dbReference type="SAM" id="MobiDB-lite"/>
    </source>
</evidence>
<dbReference type="OrthoDB" id="5403157at2759"/>
<evidence type="ECO:0000313" key="3">
    <source>
        <dbReference type="Proteomes" id="UP000663671"/>
    </source>
</evidence>
<feature type="region of interest" description="Disordered" evidence="1">
    <location>
        <begin position="120"/>
        <end position="146"/>
    </location>
</feature>
<evidence type="ECO:0000313" key="2">
    <source>
        <dbReference type="EMBL" id="QSS64114.1"/>
    </source>
</evidence>
<name>A0A8A1MHN0_AJECA</name>
<feature type="compositionally biased region" description="Polar residues" evidence="1">
    <location>
        <begin position="257"/>
        <end position="267"/>
    </location>
</feature>
<proteinExistence type="predicted"/>
<dbReference type="AlphaFoldDB" id="A0A8A1MHN0"/>
<feature type="compositionally biased region" description="Basic and acidic residues" evidence="1">
    <location>
        <begin position="271"/>
        <end position="283"/>
    </location>
</feature>
<dbReference type="Proteomes" id="UP000663671">
    <property type="component" value="Chromosome 1"/>
</dbReference>
<gene>
    <name evidence="2" type="ORF">I7I51_01177</name>
</gene>
<feature type="compositionally biased region" description="Polar residues" evidence="1">
    <location>
        <begin position="163"/>
        <end position="179"/>
    </location>
</feature>
<sequence>MAAGVKPLLQRCPSPVLALGCEIGITHKGRPFSLQRFLAPSLNHFYYTPYSTLYSPIHRVICGATSLNLASQLSPHFAHSPSRNGSFPPRKGCYLLQVGGVMLRDSSATYIYSSTALQTMSPSLRPKSPPPSRNRARMSPKPNHSIQLANLPRFHPAVYQSTSNTLANQPPSPLQQRPAQSYRIPSGSRDALRQYRDLVAGVTLTPRGSSTTSSSMKPSKPRLDPLGSPGPVTPLALEENEGGYFVAGASRSPPPDSNTSNHNNSPVSPRELVEKLIQREAEKLGSQGLSRKENQSR</sequence>
<organism evidence="2 3">
    <name type="scientific">Ajellomyces capsulatus</name>
    <name type="common">Darling's disease fungus</name>
    <name type="synonym">Histoplasma capsulatum</name>
    <dbReference type="NCBI Taxonomy" id="5037"/>
    <lineage>
        <taxon>Eukaryota</taxon>
        <taxon>Fungi</taxon>
        <taxon>Dikarya</taxon>
        <taxon>Ascomycota</taxon>
        <taxon>Pezizomycotina</taxon>
        <taxon>Eurotiomycetes</taxon>
        <taxon>Eurotiomycetidae</taxon>
        <taxon>Onygenales</taxon>
        <taxon>Ajellomycetaceae</taxon>
        <taxon>Histoplasma</taxon>
    </lineage>
</organism>
<dbReference type="EMBL" id="CP069114">
    <property type="protein sequence ID" value="QSS64114.1"/>
    <property type="molecule type" value="Genomic_DNA"/>
</dbReference>
<dbReference type="VEuPathDB" id="FungiDB:I7I51_01177"/>